<reference evidence="2 3" key="1">
    <citation type="submission" date="2016-11" db="EMBL/GenBank/DDBJ databases">
        <authorList>
            <person name="Jaros S."/>
            <person name="Januszkiewicz K."/>
            <person name="Wedrychowicz H."/>
        </authorList>
    </citation>
    <scope>NUCLEOTIDE SEQUENCE [LARGE SCALE GENOMIC DNA]</scope>
    <source>
        <strain evidence="2 3">KHT3</strain>
    </source>
</reference>
<evidence type="ECO:0000313" key="3">
    <source>
        <dbReference type="Proteomes" id="UP000184130"/>
    </source>
</evidence>
<dbReference type="PROSITE" id="PS51257">
    <property type="entry name" value="PROKAR_LIPOPROTEIN"/>
    <property type="match status" value="1"/>
</dbReference>
<organism evidence="2 3">
    <name type="scientific">Xylanibacter ruminicola</name>
    <name type="common">Prevotella ruminicola</name>
    <dbReference type="NCBI Taxonomy" id="839"/>
    <lineage>
        <taxon>Bacteria</taxon>
        <taxon>Pseudomonadati</taxon>
        <taxon>Bacteroidota</taxon>
        <taxon>Bacteroidia</taxon>
        <taxon>Bacteroidales</taxon>
        <taxon>Prevotellaceae</taxon>
        <taxon>Xylanibacter</taxon>
    </lineage>
</organism>
<sequence length="449" mass="49934">MRKIFYLFAVCILFISCTEDNLPGNMAFGTPPSNTPPPAVTPEITSSETTLSFSASGETIYINVNANFAWEIISVPSWISISPSNAASGSSTIAIAAERNITPNTRTETIILGDKKYATVSITVNQAAAAEISNNYYIVGIKDWVLTATEKTLKFNHSNKDVYEDPVFFIVVDAAEEDTWFAIGDDKACDAIIQNNDWSLLLAPKPGTGNNGTSGSLDSRSNLSDNDAAFFIPAGHKKIRVIINMRDYTYEVTSFDFAPYFYVVDENGGWSNNNRLFDSTGNGKYIGYYYLNGNFKFKPNAEDWVDDLEYIEGNTLGGTLTYFGEKDCPNPGEGFYQINLDAQAMNYTLTKVDAISVVGEFSGWDNDVDMTYNKEAGCWETTLNLDATKLKFRMNHDWLFNWGCANEDGHHFDDLVQNGENLIIDEAGSYKFQLYISYEGNNRVVVTKL</sequence>
<dbReference type="OrthoDB" id="975117at2"/>
<dbReference type="SUPFAM" id="SSF81296">
    <property type="entry name" value="E set domains"/>
    <property type="match status" value="1"/>
</dbReference>
<dbReference type="RefSeq" id="WP_139261563.1">
    <property type="nucleotide sequence ID" value="NZ_FRBD01000015.1"/>
</dbReference>
<dbReference type="Gene3D" id="2.60.40.3620">
    <property type="match status" value="3"/>
</dbReference>
<feature type="domain" description="BACON" evidence="1">
    <location>
        <begin position="69"/>
        <end position="127"/>
    </location>
</feature>
<protein>
    <recommendedName>
        <fullName evidence="1">BACON domain-containing protein</fullName>
    </recommendedName>
</protein>
<dbReference type="InterPro" id="IPR013783">
    <property type="entry name" value="Ig-like_fold"/>
</dbReference>
<evidence type="ECO:0000259" key="1">
    <source>
        <dbReference type="Pfam" id="PF13004"/>
    </source>
</evidence>
<dbReference type="EMBL" id="FRBD01000015">
    <property type="protein sequence ID" value="SHK89008.1"/>
    <property type="molecule type" value="Genomic_DNA"/>
</dbReference>
<dbReference type="Gene3D" id="2.60.40.10">
    <property type="entry name" value="Immunoglobulins"/>
    <property type="match status" value="1"/>
</dbReference>
<gene>
    <name evidence="2" type="ORF">SAMN05216463_11567</name>
</gene>
<dbReference type="Proteomes" id="UP000184130">
    <property type="component" value="Unassembled WGS sequence"/>
</dbReference>
<dbReference type="AlphaFoldDB" id="A0A1M6W5U9"/>
<dbReference type="Pfam" id="PF13004">
    <property type="entry name" value="BACON"/>
    <property type="match status" value="1"/>
</dbReference>
<accession>A0A1M6W5U9</accession>
<evidence type="ECO:0000313" key="2">
    <source>
        <dbReference type="EMBL" id="SHK89008.1"/>
    </source>
</evidence>
<dbReference type="CDD" id="cd14948">
    <property type="entry name" value="BACON"/>
    <property type="match status" value="1"/>
</dbReference>
<dbReference type="InterPro" id="IPR014756">
    <property type="entry name" value="Ig_E-set"/>
</dbReference>
<dbReference type="CDD" id="cd12967">
    <property type="entry name" value="CBM_SusE-F_like_u1"/>
    <property type="match status" value="1"/>
</dbReference>
<proteinExistence type="predicted"/>
<dbReference type="InterPro" id="IPR024361">
    <property type="entry name" value="BACON"/>
</dbReference>
<name>A0A1M6W5U9_XYLRU</name>